<dbReference type="STRING" id="1513793.SAMN06296036_12762"/>
<keyword evidence="1" id="KW-0732">Signal</keyword>
<evidence type="ECO:0000256" key="1">
    <source>
        <dbReference type="SAM" id="SignalP"/>
    </source>
</evidence>
<reference evidence="3" key="1">
    <citation type="submission" date="2017-04" db="EMBL/GenBank/DDBJ databases">
        <authorList>
            <person name="Varghese N."/>
            <person name="Submissions S."/>
        </authorList>
    </citation>
    <scope>NUCLEOTIDE SEQUENCE [LARGE SCALE GENOMIC DNA]</scope>
    <source>
        <strain evidence="3">RKEM611</strain>
    </source>
</reference>
<feature type="signal peptide" evidence="1">
    <location>
        <begin position="1"/>
        <end position="24"/>
    </location>
</feature>
<organism evidence="2 3">
    <name type="scientific">Pseudobacteriovorax antillogorgiicola</name>
    <dbReference type="NCBI Taxonomy" id="1513793"/>
    <lineage>
        <taxon>Bacteria</taxon>
        <taxon>Pseudomonadati</taxon>
        <taxon>Bdellovibrionota</taxon>
        <taxon>Oligoflexia</taxon>
        <taxon>Oligoflexales</taxon>
        <taxon>Pseudobacteriovoracaceae</taxon>
        <taxon>Pseudobacteriovorax</taxon>
    </lineage>
</organism>
<evidence type="ECO:0008006" key="4">
    <source>
        <dbReference type="Google" id="ProtNLM"/>
    </source>
</evidence>
<sequence length="321" mass="36057">MKLPIPTRKLIHALIALTVFSACGKDDDDSKNEAELTTQKLEGYWSTDLWFYTVKELADRFPVDNLPIFHFDEKKMHVQATDSGLSCLEDREYNIVGRDSIYLAANGNCEEQTIVFQRFDDNLTFEVNGKSYSLSRSSDSFVTFLTSNHAESKDEINNHFKGFYIDPISEEQFKVLVSEMQPQLKGLMISVPNGLDDSQETLKFGSDDQVTCHLSGIESLESDTQEYIQKVHFRAIAAPVNNWSANLVNPDYLKEIGASEEEVQSLLARDIAGSYDTNTRTNILELESKTFTLRCSTGMDSTPLTVTSIKEVLAKGVSLSQ</sequence>
<feature type="chain" id="PRO_5013119739" description="Lipocalin-like domain-containing protein" evidence="1">
    <location>
        <begin position="25"/>
        <end position="321"/>
    </location>
</feature>
<dbReference type="EMBL" id="FWZT01000027">
    <property type="protein sequence ID" value="SMF73073.1"/>
    <property type="molecule type" value="Genomic_DNA"/>
</dbReference>
<dbReference type="RefSeq" id="WP_143478278.1">
    <property type="nucleotide sequence ID" value="NZ_FWZT01000027.1"/>
</dbReference>
<dbReference type="PROSITE" id="PS51257">
    <property type="entry name" value="PROKAR_LIPOPROTEIN"/>
    <property type="match status" value="1"/>
</dbReference>
<protein>
    <recommendedName>
        <fullName evidence="4">Lipocalin-like domain-containing protein</fullName>
    </recommendedName>
</protein>
<gene>
    <name evidence="2" type="ORF">SAMN06296036_12762</name>
</gene>
<name>A0A1Y6CR86_9BACT</name>
<dbReference type="AlphaFoldDB" id="A0A1Y6CR86"/>
<dbReference type="Proteomes" id="UP000192907">
    <property type="component" value="Unassembled WGS sequence"/>
</dbReference>
<proteinExistence type="predicted"/>
<accession>A0A1Y6CR86</accession>
<evidence type="ECO:0000313" key="2">
    <source>
        <dbReference type="EMBL" id="SMF73073.1"/>
    </source>
</evidence>
<evidence type="ECO:0000313" key="3">
    <source>
        <dbReference type="Proteomes" id="UP000192907"/>
    </source>
</evidence>
<keyword evidence="3" id="KW-1185">Reference proteome</keyword>